<gene>
    <name evidence="3" type="ORF">PXH66_15815</name>
</gene>
<evidence type="ECO:0000259" key="2">
    <source>
        <dbReference type="Pfam" id="PF00892"/>
    </source>
</evidence>
<name>A0AAE9ZVC2_9BACT</name>
<dbReference type="EMBL" id="CP119075">
    <property type="protein sequence ID" value="WED63804.1"/>
    <property type="molecule type" value="Genomic_DNA"/>
</dbReference>
<feature type="transmembrane region" description="Helical" evidence="1">
    <location>
        <begin position="121"/>
        <end position="137"/>
    </location>
</feature>
<feature type="domain" description="EamA" evidence="2">
    <location>
        <begin position="5"/>
        <end position="138"/>
    </location>
</feature>
<sequence length="294" mass="31587">MTALALFLVLTAAVLHATWNLAAKRVGSGLPFVFGVGVIMTVIYTPILIGMAVWRGEGLGLGPTELGVIAVSTVLKTGYALYLQRAYRSGDFSFIYPLVRGSAPLIATAGAVIFLGERPSSLGLMGGALIVVSIFFLSNGERLWQRSADPAAPRLGRALGNALIAGSFIASYTVWDRNAVGFHDVNPVVFDGLTNIGLTLLLAPFAWSRRTAVREIWRVNRREMLIMATLSPLAYVLVLTALSFTPVSYVAPAREFSILIGAYLGARVFREQRSARRLWCALGMVIGLIALAAT</sequence>
<feature type="transmembrane region" description="Helical" evidence="1">
    <location>
        <begin position="94"/>
        <end position="115"/>
    </location>
</feature>
<reference evidence="3" key="1">
    <citation type="submission" date="2023-03" db="EMBL/GenBank/DDBJ databases">
        <title>Lomoglobus Profundus gen. nov., sp. nov., a novel member of the phylum Verrucomicrobia, isolated from deep-marine sediment of South China Sea.</title>
        <authorList>
            <person name="Ahmad T."/>
            <person name="Ishaq S.E."/>
            <person name="Wang F."/>
        </authorList>
    </citation>
    <scope>NUCLEOTIDE SEQUENCE</scope>
    <source>
        <strain evidence="3">LMO-M01</strain>
    </source>
</reference>
<feature type="transmembrane region" description="Helical" evidence="1">
    <location>
        <begin position="225"/>
        <end position="243"/>
    </location>
</feature>
<dbReference type="SUPFAM" id="SSF103481">
    <property type="entry name" value="Multidrug resistance efflux transporter EmrE"/>
    <property type="match status" value="2"/>
</dbReference>
<dbReference type="InterPro" id="IPR000620">
    <property type="entry name" value="EamA_dom"/>
</dbReference>
<keyword evidence="1" id="KW-0812">Transmembrane</keyword>
<dbReference type="KEGG" id="slom:PXH66_15815"/>
<dbReference type="InterPro" id="IPR037185">
    <property type="entry name" value="EmrE-like"/>
</dbReference>
<proteinExistence type="predicted"/>
<feature type="domain" description="EamA" evidence="2">
    <location>
        <begin position="162"/>
        <end position="290"/>
    </location>
</feature>
<keyword evidence="4" id="KW-1185">Reference proteome</keyword>
<dbReference type="Gene3D" id="1.10.3730.20">
    <property type="match status" value="1"/>
</dbReference>
<evidence type="ECO:0000256" key="1">
    <source>
        <dbReference type="SAM" id="Phobius"/>
    </source>
</evidence>
<organism evidence="3 4">
    <name type="scientific">Synoicihabitans lomoniglobus</name>
    <dbReference type="NCBI Taxonomy" id="2909285"/>
    <lineage>
        <taxon>Bacteria</taxon>
        <taxon>Pseudomonadati</taxon>
        <taxon>Verrucomicrobiota</taxon>
        <taxon>Opitutia</taxon>
        <taxon>Opitutales</taxon>
        <taxon>Opitutaceae</taxon>
        <taxon>Synoicihabitans</taxon>
    </lineage>
</organism>
<evidence type="ECO:0000313" key="4">
    <source>
        <dbReference type="Proteomes" id="UP001218638"/>
    </source>
</evidence>
<dbReference type="Pfam" id="PF00892">
    <property type="entry name" value="EamA"/>
    <property type="match status" value="2"/>
</dbReference>
<dbReference type="AlphaFoldDB" id="A0AAE9ZVC2"/>
<keyword evidence="1" id="KW-0472">Membrane</keyword>
<keyword evidence="1" id="KW-1133">Transmembrane helix</keyword>
<feature type="transmembrane region" description="Helical" evidence="1">
    <location>
        <begin position="32"/>
        <end position="54"/>
    </location>
</feature>
<accession>A0AAE9ZVC2</accession>
<dbReference type="Proteomes" id="UP001218638">
    <property type="component" value="Chromosome"/>
</dbReference>
<feature type="transmembrane region" description="Helical" evidence="1">
    <location>
        <begin position="187"/>
        <end position="205"/>
    </location>
</feature>
<dbReference type="RefSeq" id="WP_330930507.1">
    <property type="nucleotide sequence ID" value="NZ_CP119075.1"/>
</dbReference>
<dbReference type="GO" id="GO:0016020">
    <property type="term" value="C:membrane"/>
    <property type="evidence" value="ECO:0007669"/>
    <property type="project" value="InterPro"/>
</dbReference>
<evidence type="ECO:0000313" key="3">
    <source>
        <dbReference type="EMBL" id="WED63804.1"/>
    </source>
</evidence>
<feature type="transmembrane region" description="Helical" evidence="1">
    <location>
        <begin position="158"/>
        <end position="175"/>
    </location>
</feature>
<protein>
    <submittedName>
        <fullName evidence="3">DMT family transporter</fullName>
    </submittedName>
</protein>